<gene>
    <name evidence="13" type="primary">yidC</name>
    <name evidence="17" type="ORF">EV664_1167</name>
</gene>
<dbReference type="CDD" id="cd19961">
    <property type="entry name" value="EcYidC-like_peri"/>
    <property type="match status" value="1"/>
</dbReference>
<evidence type="ECO:0000259" key="15">
    <source>
        <dbReference type="Pfam" id="PF02096"/>
    </source>
</evidence>
<keyword evidence="9 13" id="KW-0472">Membrane</keyword>
<dbReference type="GO" id="GO:0015031">
    <property type="term" value="P:protein transport"/>
    <property type="evidence" value="ECO:0007669"/>
    <property type="project" value="UniProtKB-KW"/>
</dbReference>
<dbReference type="NCBIfam" id="TIGR03593">
    <property type="entry name" value="yidC_nterm"/>
    <property type="match status" value="1"/>
</dbReference>
<comment type="caution">
    <text evidence="17">The sequence shown here is derived from an EMBL/GenBank/DDBJ whole genome shotgun (WGS) entry which is preliminary data.</text>
</comment>
<keyword evidence="10 13" id="KW-0143">Chaperone</keyword>
<evidence type="ECO:0000256" key="5">
    <source>
        <dbReference type="ARBA" id="ARBA00022475"/>
    </source>
</evidence>
<sequence length="573" mass="63526">MKDEYKNFIIFAVIAAFVLFAWQPIVDHFMPASPEPTTAQSGVKTEPKPNPAADPTADSPAATRDRAQVLSESKRIPIDTPTLKGSINLRGARIDDLVLKQYDETIAKNSPPIRLLSPAGAPGAYFAGFGWRTEGVKAPGADTVWQASGNPVLAPGKPVTLTADNGQGQRFQVEIAVDDQYMFTVKQTVGNGGNVPVQAVPYALVNRTGESKDKDTWTIHTGPMAAYNGSADYGIDFKDLRDAPAKFDSTGGWLGFTDKYWLTALVPDQSIPFAGQFRAGGNDSYQADYAPANVGMIAPGKQLSYTSRFFAGGKDVSLLQHYQNDGHIELFDKAIDWGWFEIVEKPIFYYLDWLFRHIGNFGFAIILLTFTIRGLMFPIAQKQFASMAGMRALQPKMKALQERHKEDKPKLQQEMMKLYKEEKVNPLGGCAPTLLQIPVFFALYKVLMLTIEMRHQPFILWIKDLSAPDPLTPVNLFGLIPFDPPGFLHIGVVPILLGISMFFQFRLNPAPMDDTQKQIFGLMPWVMMFIMAPFAVGLQIYWITSNVLTIAQQQFLYSRHPALKKKADAGTGG</sequence>
<comment type="function">
    <text evidence="13">Required for the insertion and/or proper folding and/or complex formation of integral membrane proteins into the membrane. Involved in integration of membrane proteins that insert both dependently and independently of the Sec translocase complex, as well as at least some lipoproteins. Aids folding of multispanning membrane proteins.</text>
</comment>
<dbReference type="EMBL" id="SNWD01000016">
    <property type="protein sequence ID" value="TDN78564.1"/>
    <property type="molecule type" value="Genomic_DNA"/>
</dbReference>
<keyword evidence="4 13" id="KW-0813">Transport</keyword>
<feature type="domain" description="Membrane insertase YidC N-terminal" evidence="16">
    <location>
        <begin position="75"/>
        <end position="349"/>
    </location>
</feature>
<dbReference type="Pfam" id="PF14849">
    <property type="entry name" value="YidC_periplas"/>
    <property type="match status" value="1"/>
</dbReference>
<evidence type="ECO:0000313" key="17">
    <source>
        <dbReference type="EMBL" id="TDN78564.1"/>
    </source>
</evidence>
<comment type="subunit">
    <text evidence="13">Interacts with the Sec translocase complex via SecD. Specifically interacts with transmembrane segments of nascent integral membrane proteins during membrane integration.</text>
</comment>
<evidence type="ECO:0000256" key="4">
    <source>
        <dbReference type="ARBA" id="ARBA00022448"/>
    </source>
</evidence>
<dbReference type="PRINTS" id="PR01900">
    <property type="entry name" value="YIDCPROTEIN"/>
</dbReference>
<feature type="region of interest" description="Disordered" evidence="14">
    <location>
        <begin position="33"/>
        <end position="75"/>
    </location>
</feature>
<accession>A0A4R6FE36</accession>
<feature type="transmembrane region" description="Helical" evidence="13">
    <location>
        <begin position="424"/>
        <end position="444"/>
    </location>
</feature>
<organism evidence="17 18">
    <name type="scientific">Stakelama pacifica</name>
    <dbReference type="NCBI Taxonomy" id="517720"/>
    <lineage>
        <taxon>Bacteria</taxon>
        <taxon>Pseudomonadati</taxon>
        <taxon>Pseudomonadota</taxon>
        <taxon>Alphaproteobacteria</taxon>
        <taxon>Sphingomonadales</taxon>
        <taxon>Sphingomonadaceae</taxon>
        <taxon>Stakelama</taxon>
    </lineage>
</organism>
<feature type="compositionally biased region" description="Low complexity" evidence="14">
    <location>
        <begin position="51"/>
        <end position="62"/>
    </location>
</feature>
<dbReference type="NCBIfam" id="TIGR03592">
    <property type="entry name" value="yidC_oxa1_cterm"/>
    <property type="match status" value="1"/>
</dbReference>
<dbReference type="InterPro" id="IPR038221">
    <property type="entry name" value="YidC_periplasmic_sf"/>
</dbReference>
<evidence type="ECO:0000256" key="12">
    <source>
        <dbReference type="ARBA" id="ARBA00033342"/>
    </source>
</evidence>
<dbReference type="RefSeq" id="WP_133496874.1">
    <property type="nucleotide sequence ID" value="NZ_BMLU01000015.1"/>
</dbReference>
<dbReference type="PRINTS" id="PR00701">
    <property type="entry name" value="60KDINNERMP"/>
</dbReference>
<dbReference type="GO" id="GO:0032977">
    <property type="term" value="F:membrane insertase activity"/>
    <property type="evidence" value="ECO:0007669"/>
    <property type="project" value="InterPro"/>
</dbReference>
<dbReference type="PANTHER" id="PTHR12428:SF65">
    <property type="entry name" value="CYTOCHROME C OXIDASE ASSEMBLY PROTEIN COX18, MITOCHONDRIAL"/>
    <property type="match status" value="1"/>
</dbReference>
<dbReference type="InterPro" id="IPR001708">
    <property type="entry name" value="YidC/ALB3/OXA1/COX18"/>
</dbReference>
<evidence type="ECO:0000256" key="7">
    <source>
        <dbReference type="ARBA" id="ARBA00022927"/>
    </source>
</evidence>
<evidence type="ECO:0000256" key="14">
    <source>
        <dbReference type="SAM" id="MobiDB-lite"/>
    </source>
</evidence>
<dbReference type="InterPro" id="IPR028053">
    <property type="entry name" value="Membr_insert_YidC_N"/>
</dbReference>
<keyword evidence="18" id="KW-1185">Reference proteome</keyword>
<keyword evidence="7 13" id="KW-0653">Protein transport</keyword>
<dbReference type="OrthoDB" id="9780552at2"/>
<feature type="compositionally biased region" description="Basic and acidic residues" evidence="14">
    <location>
        <begin position="63"/>
        <end position="75"/>
    </location>
</feature>
<evidence type="ECO:0000256" key="8">
    <source>
        <dbReference type="ARBA" id="ARBA00022989"/>
    </source>
</evidence>
<dbReference type="HAMAP" id="MF_01810">
    <property type="entry name" value="YidC_type1"/>
    <property type="match status" value="1"/>
</dbReference>
<dbReference type="InterPro" id="IPR028055">
    <property type="entry name" value="YidC/Oxa/ALB_C"/>
</dbReference>
<protein>
    <recommendedName>
        <fullName evidence="3 13">Membrane protein insertase YidC</fullName>
    </recommendedName>
    <alternativeName>
        <fullName evidence="12 13">Foldase YidC</fullName>
    </alternativeName>
    <alternativeName>
        <fullName evidence="11 13">Membrane integrase YidC</fullName>
    </alternativeName>
    <alternativeName>
        <fullName evidence="13">Membrane protein YidC</fullName>
    </alternativeName>
</protein>
<dbReference type="Gene3D" id="2.70.98.90">
    <property type="match status" value="1"/>
</dbReference>
<dbReference type="Pfam" id="PF02096">
    <property type="entry name" value="60KD_IMP"/>
    <property type="match status" value="1"/>
</dbReference>
<dbReference type="InterPro" id="IPR019998">
    <property type="entry name" value="Membr_insert_YidC"/>
</dbReference>
<dbReference type="PANTHER" id="PTHR12428">
    <property type="entry name" value="OXA1"/>
    <property type="match status" value="1"/>
</dbReference>
<feature type="domain" description="Membrane insertase YidC/Oxa/ALB C-terminal" evidence="15">
    <location>
        <begin position="361"/>
        <end position="557"/>
    </location>
</feature>
<keyword evidence="5 13" id="KW-1003">Cell membrane</keyword>
<comment type="subcellular location">
    <subcellularLocation>
        <location evidence="1">Cell inner membrane</location>
        <topology evidence="1">Multi-pass membrane protein</topology>
    </subcellularLocation>
    <subcellularLocation>
        <location evidence="13">Cell membrane</location>
        <topology evidence="13">Multi-pass membrane protein</topology>
    </subcellularLocation>
</comment>
<dbReference type="Proteomes" id="UP000295493">
    <property type="component" value="Unassembled WGS sequence"/>
</dbReference>
<feature type="transmembrane region" description="Helical" evidence="13">
    <location>
        <begin position="7"/>
        <end position="25"/>
    </location>
</feature>
<comment type="similarity">
    <text evidence="2 13">Belongs to the OXA1/ALB3/YidC family. Type 1 subfamily.</text>
</comment>
<feature type="transmembrane region" description="Helical" evidence="13">
    <location>
        <begin position="519"/>
        <end position="542"/>
    </location>
</feature>
<evidence type="ECO:0000256" key="9">
    <source>
        <dbReference type="ARBA" id="ARBA00023136"/>
    </source>
</evidence>
<evidence type="ECO:0000256" key="11">
    <source>
        <dbReference type="ARBA" id="ARBA00033245"/>
    </source>
</evidence>
<dbReference type="CDD" id="cd20070">
    <property type="entry name" value="5TM_YidC_Alb3"/>
    <property type="match status" value="1"/>
</dbReference>
<dbReference type="NCBIfam" id="NF002353">
    <property type="entry name" value="PRK01318.1-4"/>
    <property type="match status" value="1"/>
</dbReference>
<dbReference type="GO" id="GO:0005886">
    <property type="term" value="C:plasma membrane"/>
    <property type="evidence" value="ECO:0007669"/>
    <property type="project" value="UniProtKB-SubCell"/>
</dbReference>
<dbReference type="GO" id="GO:0051205">
    <property type="term" value="P:protein insertion into membrane"/>
    <property type="evidence" value="ECO:0007669"/>
    <property type="project" value="TreeGrafter"/>
</dbReference>
<feature type="transmembrane region" description="Helical" evidence="13">
    <location>
        <begin position="361"/>
        <end position="380"/>
    </location>
</feature>
<feature type="transmembrane region" description="Helical" evidence="13">
    <location>
        <begin position="486"/>
        <end position="507"/>
    </location>
</feature>
<evidence type="ECO:0000256" key="1">
    <source>
        <dbReference type="ARBA" id="ARBA00004429"/>
    </source>
</evidence>
<dbReference type="AlphaFoldDB" id="A0A4R6FE36"/>
<evidence type="ECO:0000256" key="2">
    <source>
        <dbReference type="ARBA" id="ARBA00010527"/>
    </source>
</evidence>
<evidence type="ECO:0000256" key="6">
    <source>
        <dbReference type="ARBA" id="ARBA00022692"/>
    </source>
</evidence>
<keyword evidence="8 13" id="KW-1133">Transmembrane helix</keyword>
<evidence type="ECO:0000256" key="13">
    <source>
        <dbReference type="HAMAP-Rule" id="MF_01810"/>
    </source>
</evidence>
<reference evidence="17 18" key="1">
    <citation type="submission" date="2019-03" db="EMBL/GenBank/DDBJ databases">
        <title>Genomic Encyclopedia of Type Strains, Phase IV (KMG-IV): sequencing the most valuable type-strain genomes for metagenomic binning, comparative biology and taxonomic classification.</title>
        <authorList>
            <person name="Goeker M."/>
        </authorList>
    </citation>
    <scope>NUCLEOTIDE SEQUENCE [LARGE SCALE GENOMIC DNA]</scope>
    <source>
        <strain evidence="17 18">DSM 25059</strain>
    </source>
</reference>
<evidence type="ECO:0000259" key="16">
    <source>
        <dbReference type="Pfam" id="PF14849"/>
    </source>
</evidence>
<evidence type="ECO:0000256" key="3">
    <source>
        <dbReference type="ARBA" id="ARBA00015325"/>
    </source>
</evidence>
<evidence type="ECO:0000313" key="18">
    <source>
        <dbReference type="Proteomes" id="UP000295493"/>
    </source>
</evidence>
<proteinExistence type="inferred from homology"/>
<keyword evidence="6 13" id="KW-0812">Transmembrane</keyword>
<dbReference type="InterPro" id="IPR047196">
    <property type="entry name" value="YidC_ALB_C"/>
</dbReference>
<evidence type="ECO:0000256" key="10">
    <source>
        <dbReference type="ARBA" id="ARBA00023186"/>
    </source>
</evidence>
<name>A0A4R6FE36_9SPHN</name>